<organism evidence="1 2">
    <name type="scientific">Paraburkholderia caribensis MBA4</name>
    <dbReference type="NCBI Taxonomy" id="1323664"/>
    <lineage>
        <taxon>Bacteria</taxon>
        <taxon>Pseudomonadati</taxon>
        <taxon>Pseudomonadota</taxon>
        <taxon>Betaproteobacteria</taxon>
        <taxon>Burkholderiales</taxon>
        <taxon>Burkholderiaceae</taxon>
        <taxon>Paraburkholderia</taxon>
    </lineage>
</organism>
<evidence type="ECO:0008006" key="3">
    <source>
        <dbReference type="Google" id="ProtNLM"/>
    </source>
</evidence>
<evidence type="ECO:0000313" key="2">
    <source>
        <dbReference type="Proteomes" id="UP000019146"/>
    </source>
</evidence>
<name>A0A0P0RR96_9BURK</name>
<geneLocation type="plasmid" evidence="2"/>
<proteinExistence type="predicted"/>
<protein>
    <recommendedName>
        <fullName evidence="3">Abi-like protein</fullName>
    </recommendedName>
</protein>
<dbReference type="Proteomes" id="UP000019146">
    <property type="component" value="Plasmid unnamed"/>
</dbReference>
<gene>
    <name evidence="1" type="ORF">K788_00036790</name>
</gene>
<dbReference type="AlphaFoldDB" id="A0A0P0RR96"/>
<reference evidence="1 2" key="1">
    <citation type="journal article" date="2014" name="Genome Announc.">
        <title>Draft Genome Sequence of the Haloacid-Degrading Burkholderia caribensis Strain MBA4.</title>
        <authorList>
            <person name="Pan Y."/>
            <person name="Kong K.F."/>
            <person name="Tsang J.S."/>
        </authorList>
    </citation>
    <scope>NUCLEOTIDE SEQUENCE [LARGE SCALE GENOMIC DNA]</scope>
    <source>
        <strain evidence="1 2">MBA4</strain>
        <plasmid evidence="2">Plasmid</plasmid>
    </source>
</reference>
<dbReference type="EMBL" id="CP012748">
    <property type="protein sequence ID" value="ALL71690.1"/>
    <property type="molecule type" value="Genomic_DNA"/>
</dbReference>
<sequence length="216" mass="23698">MTLVPGKKIKAETFQFASGATSNKWTNWSALDVPGIHTGSSFIKNEVQPALLTAYATNISSLDVLLNWYRFYKELRNSIAHHGGVIRQENVDAYETASLGSLASAGIKRNFSGVKPILGGKINLELHDAVLFLAIIQRLSFAFDAKYCHTNQAEANLIARLRGALADSPAPYELTAERKASWIKKFLMHRGGITPSSLPTAEAWLKSNNVLTIKVI</sequence>
<dbReference type="KEGG" id="bcai:K788_00036790"/>
<accession>A0A0P0RR96</accession>
<keyword evidence="1" id="KW-0614">Plasmid</keyword>
<evidence type="ECO:0000313" key="1">
    <source>
        <dbReference type="EMBL" id="ALL71690.1"/>
    </source>
</evidence>